<name>A0A8S3GZR9_9BILA</name>
<sequence>CLLSSTNSDDQLLPANENYFSVDEVKSGESESSHSNYYSPDSSLVDIENMSQEADETNNINNNNNNNTAAIDQ</sequence>
<evidence type="ECO:0000313" key="3">
    <source>
        <dbReference type="EMBL" id="CAF5171382.1"/>
    </source>
</evidence>
<evidence type="ECO:0000313" key="4">
    <source>
        <dbReference type="Proteomes" id="UP000681720"/>
    </source>
</evidence>
<feature type="non-terminal residue" evidence="3">
    <location>
        <position position="1"/>
    </location>
</feature>
<proteinExistence type="predicted"/>
<dbReference type="AlphaFoldDB" id="A0A8S3GZR9"/>
<accession>A0A8S3GZR9</accession>
<reference evidence="3" key="1">
    <citation type="submission" date="2021-02" db="EMBL/GenBank/DDBJ databases">
        <authorList>
            <person name="Nowell W R."/>
        </authorList>
    </citation>
    <scope>NUCLEOTIDE SEQUENCE</scope>
</reference>
<dbReference type="EMBL" id="CAJOBJ010320717">
    <property type="protein sequence ID" value="CAF5171382.1"/>
    <property type="molecule type" value="Genomic_DNA"/>
</dbReference>
<evidence type="ECO:0000256" key="1">
    <source>
        <dbReference type="SAM" id="MobiDB-lite"/>
    </source>
</evidence>
<feature type="region of interest" description="Disordered" evidence="1">
    <location>
        <begin position="49"/>
        <end position="73"/>
    </location>
</feature>
<gene>
    <name evidence="2" type="ORF">BYL167_LOCUS74289</name>
    <name evidence="3" type="ORF">GIL414_LOCUS66863</name>
</gene>
<dbReference type="Proteomes" id="UP000681720">
    <property type="component" value="Unassembled WGS sequence"/>
</dbReference>
<dbReference type="EMBL" id="CAJOBH010264894">
    <property type="protein sequence ID" value="CAF5160009.1"/>
    <property type="molecule type" value="Genomic_DNA"/>
</dbReference>
<protein>
    <submittedName>
        <fullName evidence="3">Uncharacterized protein</fullName>
    </submittedName>
</protein>
<organism evidence="3 4">
    <name type="scientific">Rotaria magnacalcarata</name>
    <dbReference type="NCBI Taxonomy" id="392030"/>
    <lineage>
        <taxon>Eukaryota</taxon>
        <taxon>Metazoa</taxon>
        <taxon>Spiralia</taxon>
        <taxon>Gnathifera</taxon>
        <taxon>Rotifera</taxon>
        <taxon>Eurotatoria</taxon>
        <taxon>Bdelloidea</taxon>
        <taxon>Philodinida</taxon>
        <taxon>Philodinidae</taxon>
        <taxon>Rotaria</taxon>
    </lineage>
</organism>
<feature type="non-terminal residue" evidence="3">
    <location>
        <position position="73"/>
    </location>
</feature>
<comment type="caution">
    <text evidence="3">The sequence shown here is derived from an EMBL/GenBank/DDBJ whole genome shotgun (WGS) entry which is preliminary data.</text>
</comment>
<evidence type="ECO:0000313" key="2">
    <source>
        <dbReference type="EMBL" id="CAF5160009.1"/>
    </source>
</evidence>
<feature type="compositionally biased region" description="Low complexity" evidence="1">
    <location>
        <begin position="57"/>
        <end position="73"/>
    </location>
</feature>
<dbReference type="Proteomes" id="UP000681967">
    <property type="component" value="Unassembled WGS sequence"/>
</dbReference>